<feature type="transmembrane region" description="Helical" evidence="1">
    <location>
        <begin position="164"/>
        <end position="186"/>
    </location>
</feature>
<feature type="transmembrane region" description="Helical" evidence="1">
    <location>
        <begin position="90"/>
        <end position="110"/>
    </location>
</feature>
<sequence>MTATEPLTVQQALTQFYNDHDFGAEGGIDKPFAYAKVGPVRFPIPNTAQRKEIIWLHDLHHLLNGYETTWKGEGQVSAWELATGGFGWRVYIWALVLLAMSVGILVYPVGTFRAFVRGTYCQPIMGLGLPKADLMALPVASLRRKVGIDETAVNRVRPAHYIRFGLLWLLYVGSLIGLGLGGYMLLSW</sequence>
<keyword evidence="1" id="KW-0812">Transmembrane</keyword>
<keyword evidence="1" id="KW-1133">Transmembrane helix</keyword>
<evidence type="ECO:0000313" key="3">
    <source>
        <dbReference type="Proteomes" id="UP000664628"/>
    </source>
</evidence>
<keyword evidence="1" id="KW-0472">Membrane</keyword>
<organism evidence="2 3">
    <name type="scientific">Fibrella forsythiae</name>
    <dbReference type="NCBI Taxonomy" id="2817061"/>
    <lineage>
        <taxon>Bacteria</taxon>
        <taxon>Pseudomonadati</taxon>
        <taxon>Bacteroidota</taxon>
        <taxon>Cytophagia</taxon>
        <taxon>Cytophagales</taxon>
        <taxon>Spirosomataceae</taxon>
        <taxon>Fibrella</taxon>
    </lineage>
</organism>
<evidence type="ECO:0000313" key="2">
    <source>
        <dbReference type="EMBL" id="MBO0950317.1"/>
    </source>
</evidence>
<dbReference type="EMBL" id="JAFMYW010000005">
    <property type="protein sequence ID" value="MBO0950317.1"/>
    <property type="molecule type" value="Genomic_DNA"/>
</dbReference>
<evidence type="ECO:0000256" key="1">
    <source>
        <dbReference type="SAM" id="Phobius"/>
    </source>
</evidence>
<proteinExistence type="predicted"/>
<dbReference type="Proteomes" id="UP000664628">
    <property type="component" value="Unassembled WGS sequence"/>
</dbReference>
<comment type="caution">
    <text evidence="2">The sequence shown here is derived from an EMBL/GenBank/DDBJ whole genome shotgun (WGS) entry which is preliminary data.</text>
</comment>
<gene>
    <name evidence="2" type="ORF">J2I46_17110</name>
</gene>
<keyword evidence="3" id="KW-1185">Reference proteome</keyword>
<accession>A0ABS3JJY2</accession>
<reference evidence="2 3" key="1">
    <citation type="submission" date="2021-03" db="EMBL/GenBank/DDBJ databases">
        <title>Fibrella sp. HMF5405 genome sequencing and assembly.</title>
        <authorList>
            <person name="Kang H."/>
            <person name="Kim H."/>
            <person name="Bae S."/>
            <person name="Joh K."/>
        </authorList>
    </citation>
    <scope>NUCLEOTIDE SEQUENCE [LARGE SCALE GENOMIC DNA]</scope>
    <source>
        <strain evidence="2 3">HMF5405</strain>
    </source>
</reference>
<dbReference type="RefSeq" id="WP_207330276.1">
    <property type="nucleotide sequence ID" value="NZ_JAFMYW010000005.1"/>
</dbReference>
<name>A0ABS3JJY2_9BACT</name>
<evidence type="ECO:0008006" key="4">
    <source>
        <dbReference type="Google" id="ProtNLM"/>
    </source>
</evidence>
<protein>
    <recommendedName>
        <fullName evidence="4">DUF1353 domain-containing protein</fullName>
    </recommendedName>
</protein>